<feature type="transmembrane region" description="Helical" evidence="1">
    <location>
        <begin position="36"/>
        <end position="55"/>
    </location>
</feature>
<organism evidence="2 3">
    <name type="scientific">Hymenobacter nitidus</name>
    <dbReference type="NCBI Taxonomy" id="2880929"/>
    <lineage>
        <taxon>Bacteria</taxon>
        <taxon>Pseudomonadati</taxon>
        <taxon>Bacteroidota</taxon>
        <taxon>Cytophagia</taxon>
        <taxon>Cytophagales</taxon>
        <taxon>Hymenobacteraceae</taxon>
        <taxon>Hymenobacter</taxon>
    </lineage>
</organism>
<accession>A0ABS8AJX2</accession>
<feature type="transmembrane region" description="Helical" evidence="1">
    <location>
        <begin position="132"/>
        <end position="155"/>
    </location>
</feature>
<protein>
    <submittedName>
        <fullName evidence="2">DUF1345 domain-containing protein</fullName>
    </submittedName>
</protein>
<dbReference type="InterPro" id="IPR009781">
    <property type="entry name" value="DUF1345"/>
</dbReference>
<feature type="transmembrane region" description="Helical" evidence="1">
    <location>
        <begin position="61"/>
        <end position="79"/>
    </location>
</feature>
<evidence type="ECO:0000313" key="3">
    <source>
        <dbReference type="Proteomes" id="UP001165297"/>
    </source>
</evidence>
<feature type="transmembrane region" description="Helical" evidence="1">
    <location>
        <begin position="100"/>
        <end position="120"/>
    </location>
</feature>
<keyword evidence="1" id="KW-0812">Transmembrane</keyword>
<comment type="caution">
    <text evidence="2">The sequence shown here is derived from an EMBL/GenBank/DDBJ whole genome shotgun (WGS) entry which is preliminary data.</text>
</comment>
<reference evidence="2" key="1">
    <citation type="submission" date="2021-10" db="EMBL/GenBank/DDBJ databases">
        <authorList>
            <person name="Dean J.D."/>
            <person name="Kim M.K."/>
            <person name="Newey C.N."/>
            <person name="Stoker T.S."/>
            <person name="Thompson D.W."/>
            <person name="Grose J.H."/>
        </authorList>
    </citation>
    <scope>NUCLEOTIDE SEQUENCE</scope>
    <source>
        <strain evidence="2">BT635</strain>
    </source>
</reference>
<evidence type="ECO:0000256" key="1">
    <source>
        <dbReference type="SAM" id="Phobius"/>
    </source>
</evidence>
<name>A0ABS8AJX2_9BACT</name>
<dbReference type="Pfam" id="PF07077">
    <property type="entry name" value="DUF1345"/>
    <property type="match status" value="1"/>
</dbReference>
<keyword evidence="1" id="KW-1133">Transmembrane helix</keyword>
<evidence type="ECO:0000313" key="2">
    <source>
        <dbReference type="EMBL" id="MCB2380287.1"/>
    </source>
</evidence>
<dbReference type="EMBL" id="JAJADQ010000015">
    <property type="protein sequence ID" value="MCB2380287.1"/>
    <property type="molecule type" value="Genomic_DNA"/>
</dbReference>
<sequence>MTGTLAGGFFVMPFARLFAHRHLQHHLLNLTAPQRLLLAAGAAGLCWALLPGTLLPATRLVAAWNLFCLATLALLWAGTHRADAAHIRRMATRQDPGRTWTFVAVLVGSAASLLAVVFLLTNLPTMQGREVAVHVALSAGAVVGAWLLVHSVFALRYAHIYFSENQATDPPDTLGGLEFAGAPPASYWDFAYFAFVVGMTAQTADVTVSSTRMRRLVMLHGLLAFAFNTSIVALTINLLAGIL</sequence>
<proteinExistence type="predicted"/>
<dbReference type="Proteomes" id="UP001165297">
    <property type="component" value="Unassembled WGS sequence"/>
</dbReference>
<dbReference type="RefSeq" id="WP_226190039.1">
    <property type="nucleotide sequence ID" value="NZ_JAJADQ010000015.1"/>
</dbReference>
<gene>
    <name evidence="2" type="ORF">LGH70_22035</name>
</gene>
<feature type="transmembrane region" description="Helical" evidence="1">
    <location>
        <begin position="222"/>
        <end position="242"/>
    </location>
</feature>
<keyword evidence="3" id="KW-1185">Reference proteome</keyword>
<keyword evidence="1" id="KW-0472">Membrane</keyword>